<dbReference type="GO" id="GO:0000796">
    <property type="term" value="C:condensin complex"/>
    <property type="evidence" value="ECO:0007669"/>
    <property type="project" value="TreeGrafter"/>
</dbReference>
<dbReference type="GO" id="GO:0003682">
    <property type="term" value="F:chromatin binding"/>
    <property type="evidence" value="ECO:0007669"/>
    <property type="project" value="TreeGrafter"/>
</dbReference>
<proteinExistence type="predicted"/>
<feature type="compositionally biased region" description="Basic residues" evidence="2">
    <location>
        <begin position="86"/>
        <end position="104"/>
    </location>
</feature>
<dbReference type="PANTHER" id="PTHR43941">
    <property type="entry name" value="STRUCTURAL MAINTENANCE OF CHROMOSOMES PROTEIN 2"/>
    <property type="match status" value="1"/>
</dbReference>
<feature type="coiled-coil region" evidence="1">
    <location>
        <begin position="1031"/>
        <end position="1079"/>
    </location>
</feature>
<keyword evidence="1" id="KW-0175">Coiled coil</keyword>
<feature type="coiled-coil region" evidence="1">
    <location>
        <begin position="470"/>
        <end position="553"/>
    </location>
</feature>
<name>G7YHT3_CLOSI</name>
<feature type="coiled-coil region" evidence="1">
    <location>
        <begin position="1251"/>
        <end position="1278"/>
    </location>
</feature>
<feature type="region of interest" description="Disordered" evidence="2">
    <location>
        <begin position="779"/>
        <end position="824"/>
    </location>
</feature>
<evidence type="ECO:0000313" key="3">
    <source>
        <dbReference type="EMBL" id="GAA52516.1"/>
    </source>
</evidence>
<organism evidence="3 4">
    <name type="scientific">Clonorchis sinensis</name>
    <name type="common">Chinese liver fluke</name>
    <dbReference type="NCBI Taxonomy" id="79923"/>
    <lineage>
        <taxon>Eukaryota</taxon>
        <taxon>Metazoa</taxon>
        <taxon>Spiralia</taxon>
        <taxon>Lophotrochozoa</taxon>
        <taxon>Platyhelminthes</taxon>
        <taxon>Trematoda</taxon>
        <taxon>Digenea</taxon>
        <taxon>Opisthorchiida</taxon>
        <taxon>Opisthorchiata</taxon>
        <taxon>Opisthorchiidae</taxon>
        <taxon>Clonorchis</taxon>
    </lineage>
</organism>
<evidence type="ECO:0000256" key="1">
    <source>
        <dbReference type="SAM" id="Coils"/>
    </source>
</evidence>
<dbReference type="GO" id="GO:0007076">
    <property type="term" value="P:mitotic chromosome condensation"/>
    <property type="evidence" value="ECO:0007669"/>
    <property type="project" value="TreeGrafter"/>
</dbReference>
<protein>
    <submittedName>
        <fullName evidence="3">UDP-galactose transporter</fullName>
    </submittedName>
</protein>
<reference evidence="3" key="1">
    <citation type="journal article" date="2011" name="Genome Biol.">
        <title>The draft genome of the carcinogenic human liver fluke Clonorchis sinensis.</title>
        <authorList>
            <person name="Wang X."/>
            <person name="Chen W."/>
            <person name="Huang Y."/>
            <person name="Sun J."/>
            <person name="Men J."/>
            <person name="Liu H."/>
            <person name="Luo F."/>
            <person name="Guo L."/>
            <person name="Lv X."/>
            <person name="Deng C."/>
            <person name="Zhou C."/>
            <person name="Fan Y."/>
            <person name="Li X."/>
            <person name="Huang L."/>
            <person name="Hu Y."/>
            <person name="Liang C."/>
            <person name="Hu X."/>
            <person name="Xu J."/>
            <person name="Yu X."/>
        </authorList>
    </citation>
    <scope>NUCLEOTIDE SEQUENCE [LARGE SCALE GENOMIC DNA]</scope>
    <source>
        <strain evidence="3">Henan</strain>
    </source>
</reference>
<dbReference type="EMBL" id="DF143307">
    <property type="protein sequence ID" value="GAA52516.1"/>
    <property type="molecule type" value="Genomic_DNA"/>
</dbReference>
<evidence type="ECO:0000313" key="4">
    <source>
        <dbReference type="Proteomes" id="UP000008909"/>
    </source>
</evidence>
<accession>G7YHT3</accession>
<keyword evidence="4" id="KW-1185">Reference proteome</keyword>
<feature type="coiled-coil region" evidence="1">
    <location>
        <begin position="1154"/>
        <end position="1181"/>
    </location>
</feature>
<gene>
    <name evidence="3" type="ORF">CLF_108245</name>
</gene>
<dbReference type="Proteomes" id="UP000008909">
    <property type="component" value="Unassembled WGS sequence"/>
</dbReference>
<dbReference type="PANTHER" id="PTHR43941:SF1">
    <property type="entry name" value="STRUCTURAL MAINTENANCE OF CHROMOSOMES PROTEIN 2"/>
    <property type="match status" value="1"/>
</dbReference>
<feature type="region of interest" description="Disordered" evidence="2">
    <location>
        <begin position="79"/>
        <end position="153"/>
    </location>
</feature>
<reference key="2">
    <citation type="submission" date="2011-10" db="EMBL/GenBank/DDBJ databases">
        <title>The genome and transcriptome sequence of Clonorchis sinensis provide insights into the carcinogenic liver fluke.</title>
        <authorList>
            <person name="Wang X."/>
            <person name="Huang Y."/>
            <person name="Chen W."/>
            <person name="Liu H."/>
            <person name="Guo L."/>
            <person name="Chen Y."/>
            <person name="Luo F."/>
            <person name="Zhou W."/>
            <person name="Sun J."/>
            <person name="Mao Q."/>
            <person name="Liang P."/>
            <person name="Zhou C."/>
            <person name="Tian Y."/>
            <person name="Men J."/>
            <person name="Lv X."/>
            <person name="Huang L."/>
            <person name="Zhou J."/>
            <person name="Hu Y."/>
            <person name="Li R."/>
            <person name="Zhang F."/>
            <person name="Lei H."/>
            <person name="Li X."/>
            <person name="Hu X."/>
            <person name="Liang C."/>
            <person name="Xu J."/>
            <person name="Wu Z."/>
            <person name="Yu X."/>
        </authorList>
    </citation>
    <scope>NUCLEOTIDE SEQUENCE</scope>
    <source>
        <strain>Henan</strain>
    </source>
</reference>
<feature type="coiled-coil region" evidence="1">
    <location>
        <begin position="603"/>
        <end position="651"/>
    </location>
</feature>
<sequence length="1336" mass="147908">MAGRLLLLLPGKRLSETLRIVANHISRHSPFKVKCSDSEVSGKIDAYAVAPSNCETETTVSNGKIAGDNRKRTKTVCKARSASLRKLSHATRSKSRGSSRRHRQSVSAEPQAYKSKHHSESISTGSAFLSGKNFTPPEREQSRPVDLVAEDEKVQRSRLETRFTLESNGKIPPGSPRTLASLRQRFSGLNSKAAIRSRLLSSPTSEAGICVQRCTIKHAQAFVVDPTEEHLVNLTSLSPKQNGILFGPQLSSQTKASSLSLSALQQRPSGSDLEEEVKLLRWRLASQSIEAEKVAAELASVRRVERAIRSELIDLNHSGSVKADTVSNLTSKIAELYADIESLRCAHSHAIDHQTDLQAEVSSLKRSRDWYSEQLRAKQSAHDRTEADLNRLRGLLKENNDVNHRLTHENACLRAQVACTTAALADAKRNISQQLESIRVDMIEREVIFERVANKRAGLEKINVRRSDEVNDLQTEVLHLKNELSATDEQVARQRARLEQLEESLSCAETRRSELQEMLQAVEHQQQLQECQLSEKMAELADALIRINSLETECERQTGLLLSATEERDAALLALEAACRERDTLNAYLGTLKASMTKIEESFDKLKYELQAKSNQLSELTEQKSQLYAQLEAAQAQLEDAYRLIMQLKTEEVSAGTAFKRLMAGSGQDNTRPDTSLADAAVQTSEYHSGVNTGLQVNHATTPAGGQSDSTHMDTNSIRFRGHSEPPAVIHLGSLDRCYEVQTSGDTTTKFVASSGNCDFSSQPTHAVTSVLHLEHHSSESLDPCTKGMSQTNDATVGRTVDVPGDGTVGRGSLSVPTVDYSDQTESLEPLRTGVLQDDFTDSTVGGISASAVDPTTPASFGILFPTSTDLKQPTTYGGAVAAELRSAELELLDVAEHKAVLSHSSITGTEQIDLSVSSHSTVNASNIVVSQDYLSFQTERPCVVDALSSENYANGFSIPGDTTAPHKVDVVDYIHRLEEDQMTLRKALLASQRDNEEALSKLAAALREVELHSGIVESEAAARQKAVEAHQAANTELQNATFRLRELEAEVETLRREVTRLRTEIQQHQEDQESLSLARTDELSSLRAIVNRGYPRKRLLVFGPRNLRLAIVTLILRWTTVVQSLNNSSLWEKKINVQLCFPLQIQIKVVMVLQTITKHMSTMSQELKQAQHEKIRYQTEYARLRGGVRAQVERFRLFTRLEPTTRTKLRIGESAQSVLDSLSTLGIDIESLEDLLGDSAAVPLLRSKPIEGLEKCFENLQTEIDQLENDVVENVCAVQDSVKNWRQLNVLHQAASCSSCYDIRDIALHVYTNALLIRLLKILCGLSKNFQQPYE</sequence>
<dbReference type="GO" id="GO:0000793">
    <property type="term" value="C:condensed chromosome"/>
    <property type="evidence" value="ECO:0007669"/>
    <property type="project" value="TreeGrafter"/>
</dbReference>
<evidence type="ECO:0000256" key="2">
    <source>
        <dbReference type="SAM" id="MobiDB-lite"/>
    </source>
</evidence>
<dbReference type="GO" id="GO:0000785">
    <property type="term" value="C:chromatin"/>
    <property type="evidence" value="ECO:0007669"/>
    <property type="project" value="TreeGrafter"/>
</dbReference>